<organism evidence="2 3">
    <name type="scientific">Ajellomyces capsulatus (strain G186AR / H82 / ATCC MYA-2454 / RMSCC 2432)</name>
    <name type="common">Darling's disease fungus</name>
    <name type="synonym">Histoplasma capsulatum</name>
    <dbReference type="NCBI Taxonomy" id="447093"/>
    <lineage>
        <taxon>Eukaryota</taxon>
        <taxon>Fungi</taxon>
        <taxon>Dikarya</taxon>
        <taxon>Ascomycota</taxon>
        <taxon>Pezizomycotina</taxon>
        <taxon>Eurotiomycetes</taxon>
        <taxon>Eurotiomycetidae</taxon>
        <taxon>Onygenales</taxon>
        <taxon>Ajellomycetaceae</taxon>
        <taxon>Histoplasma</taxon>
    </lineage>
</organism>
<accession>C0NPX1</accession>
<dbReference type="RefSeq" id="XP_045287462.1">
    <property type="nucleotide sequence ID" value="XM_045432250.1"/>
</dbReference>
<keyword evidence="3" id="KW-1185">Reference proteome</keyword>
<name>C0NPX1_AJECG</name>
<dbReference type="Proteomes" id="UP000001631">
    <property type="component" value="Unassembled WGS sequence"/>
</dbReference>
<dbReference type="AlphaFoldDB" id="C0NPX1"/>
<evidence type="ECO:0000256" key="1">
    <source>
        <dbReference type="SAM" id="Phobius"/>
    </source>
</evidence>
<gene>
    <name evidence="2" type="ORF">HCBG_05201</name>
</gene>
<dbReference type="EMBL" id="GG663368">
    <property type="protein sequence ID" value="EEH06981.1"/>
    <property type="molecule type" value="Genomic_DNA"/>
</dbReference>
<evidence type="ECO:0000313" key="2">
    <source>
        <dbReference type="EMBL" id="EEH06981.1"/>
    </source>
</evidence>
<keyword evidence="1" id="KW-1133">Transmembrane helix</keyword>
<dbReference type="InParanoid" id="C0NPX1"/>
<proteinExistence type="predicted"/>
<sequence length="102" mass="11288">MPGPCIHLRALSILHTIAEIGIAMLFSGAARISGKGKRRYDFHSHYFMGDESIRRNRTNGFPACPTCTVTSVNRRKFVKPGGILPKSFNQIYPDVAYSASCL</sequence>
<dbReference type="HOGENOM" id="CLU_2276675_0_0_1"/>
<protein>
    <submittedName>
        <fullName evidence="2">Uncharacterized protein</fullName>
    </submittedName>
</protein>
<feature type="transmembrane region" description="Helical" evidence="1">
    <location>
        <begin position="6"/>
        <end position="30"/>
    </location>
</feature>
<keyword evidence="1" id="KW-0812">Transmembrane</keyword>
<reference evidence="2" key="1">
    <citation type="submission" date="2009-02" db="EMBL/GenBank/DDBJ databases">
        <title>The Genome Sequence of Ajellomyces capsulatus strain G186AR.</title>
        <authorList>
            <consortium name="The Broad Institute Genome Sequencing Platform"/>
            <person name="Champion M."/>
            <person name="Cuomo C."/>
            <person name="Ma L.-J."/>
            <person name="Henn M.R."/>
            <person name="Sil A."/>
            <person name="Goldman B."/>
            <person name="Young S.K."/>
            <person name="Kodira C.D."/>
            <person name="Zeng Q."/>
            <person name="Koehrsen M."/>
            <person name="Alvarado L."/>
            <person name="Berlin A."/>
            <person name="Borenstein D."/>
            <person name="Chen Z."/>
            <person name="Engels R."/>
            <person name="Freedman E."/>
            <person name="Gellesch M."/>
            <person name="Goldberg J."/>
            <person name="Griggs A."/>
            <person name="Gujja S."/>
            <person name="Heiman D."/>
            <person name="Hepburn T."/>
            <person name="Howarth C."/>
            <person name="Jen D."/>
            <person name="Larson L."/>
            <person name="Lewis B."/>
            <person name="Mehta T."/>
            <person name="Park D."/>
            <person name="Pearson M."/>
            <person name="Roberts A."/>
            <person name="Saif S."/>
            <person name="Shea T."/>
            <person name="Shenoy N."/>
            <person name="Sisk P."/>
            <person name="Stolte C."/>
            <person name="Sykes S."/>
            <person name="Walk T."/>
            <person name="White J."/>
            <person name="Yandava C."/>
            <person name="Klein B."/>
            <person name="McEwen J.G."/>
            <person name="Puccia R."/>
            <person name="Goldman G.H."/>
            <person name="Felipe M.S."/>
            <person name="Nino-Vega G."/>
            <person name="San-Blas G."/>
            <person name="Taylor J."/>
            <person name="Mendoza L."/>
            <person name="Galagan J."/>
            <person name="Nusbaum C."/>
            <person name="Birren B."/>
        </authorList>
    </citation>
    <scope>NUCLEOTIDE SEQUENCE</scope>
    <source>
        <strain evidence="2">G186AR</strain>
    </source>
</reference>
<dbReference type="GeneID" id="69038217"/>
<evidence type="ECO:0000313" key="3">
    <source>
        <dbReference type="Proteomes" id="UP000001631"/>
    </source>
</evidence>
<keyword evidence="1" id="KW-0472">Membrane</keyword>